<feature type="domain" description="SCP" evidence="1">
    <location>
        <begin position="69"/>
        <end position="176"/>
    </location>
</feature>
<dbReference type="PANTHER" id="PTHR31157:SF1">
    <property type="entry name" value="SCP DOMAIN-CONTAINING PROTEIN"/>
    <property type="match status" value="1"/>
</dbReference>
<sequence>MLDNKKYRRWRHTGIATLTALLTASVLLVGGTNTVDAAVKVQAKAAQSTSLAAQYAKIQADYAAKVVVLVNKERANAGLKPLNVHDRLTKLAKDKAIDLYTKNYFDHTSPTYGSPFEMMDAYNITYRYAGENIAKGQRSPEEVVKAWMNSPGHRQNILNSHYTLIGVGYYNSEWVQEFIGK</sequence>
<dbReference type="PANTHER" id="PTHR31157">
    <property type="entry name" value="SCP DOMAIN-CONTAINING PROTEIN"/>
    <property type="match status" value="1"/>
</dbReference>
<accession>A0ABS4JD34</accession>
<dbReference type="EMBL" id="JAGGLD010000001">
    <property type="protein sequence ID" value="MBP1999624.1"/>
    <property type="molecule type" value="Genomic_DNA"/>
</dbReference>
<keyword evidence="3" id="KW-1185">Reference proteome</keyword>
<dbReference type="InterPro" id="IPR014044">
    <property type="entry name" value="CAP_dom"/>
</dbReference>
<evidence type="ECO:0000313" key="2">
    <source>
        <dbReference type="EMBL" id="MBP1999624.1"/>
    </source>
</evidence>
<comment type="caution">
    <text evidence="2">The sequence shown here is derived from an EMBL/GenBank/DDBJ whole genome shotgun (WGS) entry which is preliminary data.</text>
</comment>
<dbReference type="Gene3D" id="3.40.33.10">
    <property type="entry name" value="CAP"/>
    <property type="match status" value="1"/>
</dbReference>
<dbReference type="InterPro" id="IPR035940">
    <property type="entry name" value="CAP_sf"/>
</dbReference>
<proteinExistence type="predicted"/>
<dbReference type="Proteomes" id="UP001519288">
    <property type="component" value="Unassembled WGS sequence"/>
</dbReference>
<dbReference type="Pfam" id="PF00188">
    <property type="entry name" value="CAP"/>
    <property type="match status" value="1"/>
</dbReference>
<gene>
    <name evidence="2" type="ORF">J2Z69_000643</name>
</gene>
<dbReference type="CDD" id="cd05379">
    <property type="entry name" value="CAP_bacterial"/>
    <property type="match status" value="1"/>
</dbReference>
<protein>
    <submittedName>
        <fullName evidence="2">YkwD family protein</fullName>
    </submittedName>
</protein>
<dbReference type="SUPFAM" id="SSF55797">
    <property type="entry name" value="PR-1-like"/>
    <property type="match status" value="1"/>
</dbReference>
<evidence type="ECO:0000259" key="1">
    <source>
        <dbReference type="Pfam" id="PF00188"/>
    </source>
</evidence>
<reference evidence="2 3" key="1">
    <citation type="submission" date="2021-03" db="EMBL/GenBank/DDBJ databases">
        <title>Genomic Encyclopedia of Type Strains, Phase IV (KMG-IV): sequencing the most valuable type-strain genomes for metagenomic binning, comparative biology and taxonomic classification.</title>
        <authorList>
            <person name="Goeker M."/>
        </authorList>
    </citation>
    <scope>NUCLEOTIDE SEQUENCE [LARGE SCALE GENOMIC DNA]</scope>
    <source>
        <strain evidence="2 3">DSM 26806</strain>
    </source>
</reference>
<name>A0ABS4JD34_9BACL</name>
<organism evidence="2 3">
    <name type="scientific">Paenibacillus shirakamiensis</name>
    <dbReference type="NCBI Taxonomy" id="1265935"/>
    <lineage>
        <taxon>Bacteria</taxon>
        <taxon>Bacillati</taxon>
        <taxon>Bacillota</taxon>
        <taxon>Bacilli</taxon>
        <taxon>Bacillales</taxon>
        <taxon>Paenibacillaceae</taxon>
        <taxon>Paenibacillus</taxon>
    </lineage>
</organism>
<evidence type="ECO:0000313" key="3">
    <source>
        <dbReference type="Proteomes" id="UP001519288"/>
    </source>
</evidence>
<dbReference type="RefSeq" id="WP_209859078.1">
    <property type="nucleotide sequence ID" value="NZ_JAGGLD010000001.1"/>
</dbReference>